<comment type="caution">
    <text evidence="1">The sequence shown here is derived from an EMBL/GenBank/DDBJ whole genome shotgun (WGS) entry which is preliminary data.</text>
</comment>
<evidence type="ECO:0000313" key="1">
    <source>
        <dbReference type="EMBL" id="KKS57464.1"/>
    </source>
</evidence>
<accession>A0A0G1A933</accession>
<proteinExistence type="predicted"/>
<protein>
    <submittedName>
        <fullName evidence="1">Uncharacterized protein</fullName>
    </submittedName>
</protein>
<organism evidence="1 2">
    <name type="scientific">Candidatus Magasanikbacteria bacterium GW2011_GWA2_42_32</name>
    <dbReference type="NCBI Taxonomy" id="1619039"/>
    <lineage>
        <taxon>Bacteria</taxon>
        <taxon>Candidatus Magasanikiibacteriota</taxon>
    </lineage>
</organism>
<dbReference type="EMBL" id="LCDO01000001">
    <property type="protein sequence ID" value="KKS57464.1"/>
    <property type="molecule type" value="Genomic_DNA"/>
</dbReference>
<name>A0A0G1A933_9BACT</name>
<dbReference type="AlphaFoldDB" id="A0A0G1A933"/>
<reference evidence="1 2" key="1">
    <citation type="journal article" date="2015" name="Nature">
        <title>rRNA introns, odd ribosomes, and small enigmatic genomes across a large radiation of phyla.</title>
        <authorList>
            <person name="Brown C.T."/>
            <person name="Hug L.A."/>
            <person name="Thomas B.C."/>
            <person name="Sharon I."/>
            <person name="Castelle C.J."/>
            <person name="Singh A."/>
            <person name="Wilkins M.J."/>
            <person name="Williams K.H."/>
            <person name="Banfield J.F."/>
        </authorList>
    </citation>
    <scope>NUCLEOTIDE SEQUENCE [LARGE SCALE GENOMIC DNA]</scope>
</reference>
<gene>
    <name evidence="1" type="ORF">UV20_C0001G0104</name>
</gene>
<dbReference type="Proteomes" id="UP000034837">
    <property type="component" value="Unassembled WGS sequence"/>
</dbReference>
<evidence type="ECO:0000313" key="2">
    <source>
        <dbReference type="Proteomes" id="UP000034837"/>
    </source>
</evidence>
<sequence>MLRLDLLCRDDDDLLVLVLRQLCFPESICQAPDRTESVRVIAGCQPVFDLRLLPPFMPRCVSAGRTPRTLIFRGNELF</sequence>